<comment type="similarity">
    <text evidence="3 18">In the N-terminal section; belongs to the N-acetylglucosamine-1-phosphate uridyltransferase family.</text>
</comment>
<keyword evidence="11 18" id="KW-0573">Peptidoglycan synthesis</keyword>
<dbReference type="GO" id="GO:0016020">
    <property type="term" value="C:membrane"/>
    <property type="evidence" value="ECO:0007669"/>
    <property type="project" value="GOC"/>
</dbReference>
<feature type="region of interest" description="N-acetyltransferase" evidence="18">
    <location>
        <begin position="256"/>
        <end position="464"/>
    </location>
</feature>
<dbReference type="GO" id="GO:0000902">
    <property type="term" value="P:cell morphogenesis"/>
    <property type="evidence" value="ECO:0007669"/>
    <property type="project" value="UniProtKB-UniRule"/>
</dbReference>
<comment type="caution">
    <text evidence="18">Lacks conserved residue(s) required for the propagation of feature annotation.</text>
</comment>
<evidence type="ECO:0000256" key="14">
    <source>
        <dbReference type="ARBA" id="ARBA00023316"/>
    </source>
</evidence>
<dbReference type="PANTHER" id="PTHR43584:SF3">
    <property type="entry name" value="BIFUNCTIONAL PROTEIN GLMU"/>
    <property type="match status" value="1"/>
</dbReference>
<protein>
    <recommendedName>
        <fullName evidence="18">Bifunctional protein GlmU</fullName>
    </recommendedName>
    <domain>
        <recommendedName>
            <fullName evidence="18">UDP-N-acetylglucosamine pyrophosphorylase</fullName>
            <ecNumber evidence="18">2.7.7.23</ecNumber>
        </recommendedName>
        <alternativeName>
            <fullName evidence="18">N-acetylglucosamine-1-phosphate uridyltransferase</fullName>
        </alternativeName>
    </domain>
    <domain>
        <recommendedName>
            <fullName evidence="18">Glucosamine-1-phosphate N-acetyltransferase</fullName>
            <ecNumber evidence="18">2.3.1.157</ecNumber>
        </recommendedName>
    </domain>
</protein>
<dbReference type="GO" id="GO:0000287">
    <property type="term" value="F:magnesium ion binding"/>
    <property type="evidence" value="ECO:0007669"/>
    <property type="project" value="UniProtKB-UniRule"/>
</dbReference>
<dbReference type="GO" id="GO:0003977">
    <property type="term" value="F:UDP-N-acetylglucosamine diphosphorylase activity"/>
    <property type="evidence" value="ECO:0007669"/>
    <property type="project" value="UniProtKB-UniRule"/>
</dbReference>
<evidence type="ECO:0000313" key="20">
    <source>
        <dbReference type="EMBL" id="CAA9515640.1"/>
    </source>
</evidence>
<keyword evidence="8 18" id="KW-0677">Repeat</keyword>
<comment type="subunit">
    <text evidence="18">Homotrimer.</text>
</comment>
<feature type="active site" description="Proton acceptor" evidence="18">
    <location>
        <position position="367"/>
    </location>
</feature>
<dbReference type="EC" id="2.3.1.157" evidence="18"/>
<dbReference type="EMBL" id="CADCVV010000185">
    <property type="protein sequence ID" value="CAA9515640.1"/>
    <property type="molecule type" value="Genomic_DNA"/>
</dbReference>
<evidence type="ECO:0000256" key="9">
    <source>
        <dbReference type="ARBA" id="ARBA00022842"/>
    </source>
</evidence>
<feature type="binding site" evidence="18">
    <location>
        <position position="370"/>
    </location>
    <ligand>
        <name>UDP-N-acetyl-alpha-D-glucosamine</name>
        <dbReference type="ChEBI" id="CHEBI:57705"/>
    </ligand>
</feature>
<dbReference type="GO" id="GO:0009252">
    <property type="term" value="P:peptidoglycan biosynthetic process"/>
    <property type="evidence" value="ECO:0007669"/>
    <property type="project" value="UniProtKB-UniRule"/>
</dbReference>
<dbReference type="HAMAP" id="MF_01631">
    <property type="entry name" value="GlmU"/>
    <property type="match status" value="1"/>
</dbReference>
<dbReference type="PANTHER" id="PTHR43584">
    <property type="entry name" value="NUCLEOTIDYL TRANSFERASE"/>
    <property type="match status" value="1"/>
</dbReference>
<evidence type="ECO:0000256" key="15">
    <source>
        <dbReference type="ARBA" id="ARBA00048247"/>
    </source>
</evidence>
<feature type="binding site" evidence="18">
    <location>
        <position position="355"/>
    </location>
    <ligand>
        <name>UDP-N-acetyl-alpha-D-glucosamine</name>
        <dbReference type="ChEBI" id="CHEBI:57705"/>
    </ligand>
</feature>
<comment type="catalytic activity">
    <reaction evidence="15 18">
        <text>alpha-D-glucosamine 1-phosphate + acetyl-CoA = N-acetyl-alpha-D-glucosamine 1-phosphate + CoA + H(+)</text>
        <dbReference type="Rhea" id="RHEA:13725"/>
        <dbReference type="ChEBI" id="CHEBI:15378"/>
        <dbReference type="ChEBI" id="CHEBI:57287"/>
        <dbReference type="ChEBI" id="CHEBI:57288"/>
        <dbReference type="ChEBI" id="CHEBI:57776"/>
        <dbReference type="ChEBI" id="CHEBI:58516"/>
        <dbReference type="EC" id="2.3.1.157"/>
    </reaction>
</comment>
<evidence type="ECO:0000256" key="10">
    <source>
        <dbReference type="ARBA" id="ARBA00022960"/>
    </source>
</evidence>
<organism evidence="20">
    <name type="scientific">uncultured Solirubrobacterales bacterium</name>
    <dbReference type="NCBI Taxonomy" id="768556"/>
    <lineage>
        <taxon>Bacteria</taxon>
        <taxon>Bacillati</taxon>
        <taxon>Actinomycetota</taxon>
        <taxon>Thermoleophilia</taxon>
        <taxon>Solirubrobacterales</taxon>
        <taxon>environmental samples</taxon>
    </lineage>
</organism>
<dbReference type="UniPathway" id="UPA00973"/>
<evidence type="ECO:0000259" key="19">
    <source>
        <dbReference type="Pfam" id="PF12804"/>
    </source>
</evidence>
<feature type="binding site" evidence="18">
    <location>
        <position position="143"/>
    </location>
    <ligand>
        <name>UDP-N-acetyl-alpha-D-glucosamine</name>
        <dbReference type="ChEBI" id="CHEBI:57705"/>
    </ligand>
</feature>
<dbReference type="SUPFAM" id="SSF53448">
    <property type="entry name" value="Nucleotide-diphospho-sugar transferases"/>
    <property type="match status" value="1"/>
</dbReference>
<comment type="subcellular location">
    <subcellularLocation>
        <location evidence="1 18">Cytoplasm</location>
    </subcellularLocation>
</comment>
<dbReference type="InterPro" id="IPR001451">
    <property type="entry name" value="Hexapep"/>
</dbReference>
<keyword evidence="5 18" id="KW-0808">Transferase</keyword>
<comment type="pathway">
    <text evidence="18">Nucleotide-sugar biosynthesis; UDP-N-acetyl-alpha-D-glucosamine biosynthesis; UDP-N-acetyl-alpha-D-glucosamine from N-acetyl-alpha-D-glucosamine 1-phosphate: step 1/1.</text>
</comment>
<dbReference type="NCBIfam" id="TIGR01173">
    <property type="entry name" value="glmU"/>
    <property type="match status" value="1"/>
</dbReference>
<dbReference type="EC" id="2.7.7.23" evidence="18"/>
<evidence type="ECO:0000256" key="12">
    <source>
        <dbReference type="ARBA" id="ARBA00023268"/>
    </source>
</evidence>
<dbReference type="CDD" id="cd03353">
    <property type="entry name" value="LbH_GlmU_C"/>
    <property type="match status" value="1"/>
</dbReference>
<evidence type="ECO:0000256" key="8">
    <source>
        <dbReference type="ARBA" id="ARBA00022737"/>
    </source>
</evidence>
<dbReference type="Pfam" id="PF00132">
    <property type="entry name" value="Hexapep"/>
    <property type="match status" value="1"/>
</dbReference>
<feature type="binding site" evidence="18">
    <location>
        <begin position="78"/>
        <end position="79"/>
    </location>
    <ligand>
        <name>UDP-N-acetyl-alpha-D-glucosamine</name>
        <dbReference type="ChEBI" id="CHEBI:57705"/>
    </ligand>
</feature>
<feature type="binding site" evidence="18">
    <location>
        <position position="232"/>
    </location>
    <ligand>
        <name>Mg(2+)</name>
        <dbReference type="ChEBI" id="CHEBI:18420"/>
    </ligand>
</feature>
<feature type="region of interest" description="Pyrophosphorylase" evidence="18">
    <location>
        <begin position="1"/>
        <end position="234"/>
    </location>
</feature>
<comment type="cofactor">
    <cofactor evidence="18">
        <name>Mg(2+)</name>
        <dbReference type="ChEBI" id="CHEBI:18420"/>
    </cofactor>
    <text evidence="18">Binds 1 Mg(2+) ion per subunit.</text>
</comment>
<feature type="domain" description="MobA-like NTP transferase" evidence="19">
    <location>
        <begin position="7"/>
        <end position="201"/>
    </location>
</feature>
<gene>
    <name evidence="18" type="primary">glmU</name>
    <name evidence="20" type="ORF">AVDCRST_MAG17-2266</name>
</gene>
<dbReference type="InterPro" id="IPR038009">
    <property type="entry name" value="GlmU_C_LbH"/>
</dbReference>
<feature type="binding site" evidence="18">
    <location>
        <position position="337"/>
    </location>
    <ligand>
        <name>UDP-N-acetyl-alpha-D-glucosamine</name>
        <dbReference type="ChEBI" id="CHEBI:57705"/>
    </ligand>
</feature>
<dbReference type="InterPro" id="IPR011004">
    <property type="entry name" value="Trimer_LpxA-like_sf"/>
</dbReference>
<dbReference type="SUPFAM" id="SSF51161">
    <property type="entry name" value="Trimeric LpxA-like enzymes"/>
    <property type="match status" value="1"/>
</dbReference>
<keyword evidence="7 18" id="KW-0479">Metal-binding</keyword>
<reference evidence="20" key="1">
    <citation type="submission" date="2020-02" db="EMBL/GenBank/DDBJ databases">
        <authorList>
            <person name="Meier V. D."/>
        </authorList>
    </citation>
    <scope>NUCLEOTIDE SEQUENCE</scope>
    <source>
        <strain evidence="20">AVDCRST_MAG17</strain>
    </source>
</reference>
<keyword evidence="12 18" id="KW-0511">Multifunctional enzyme</keyword>
<sequence length="464" mass="48759">MASAPTVLVMAAGHGTRMRSSLPKVLHAICGRPMIEWVIDAARGAGAERVVCVTRPGSGLDRALPAGTELAEQRSGEGTGAAVLAARDQIEAASAEDADVVVLSGDHPLVTSELLTGLLSRHALHEAAATLLTTDKLDPTGYGRILRDADGEVERLVETKYPEHVPAAELAVREINLGSYAFRAADLLEALARVAETDGERYLTGVFPLLRERDRRIATHRTDDVRSALGVNDRADLMEVERVARLDLIERHARAGVSFSAPETVYLDVDVEIGEDTTIGPGVTLTAGTRIGRRCTIGPQTTIHGSAVGDRVHAPHSQLVGAEVADGATIGPFAYLRPAARIGEDAKVGSFVEVKNAQVGRGAKVPHLSYIGDADIGEGANVGAGNITANYDGRDKHRTHIGRNVRTGVDTAFVAPVRVGDGAYTGAGSVIVDDVPAGALGIARSRQRNVEGYAERASEEEGAG</sequence>
<feature type="region of interest" description="Linker" evidence="18">
    <location>
        <begin position="235"/>
        <end position="255"/>
    </location>
</feature>
<dbReference type="GO" id="GO:0019134">
    <property type="term" value="F:glucosamine-1-phosphate N-acetyltransferase activity"/>
    <property type="evidence" value="ECO:0007669"/>
    <property type="project" value="UniProtKB-UniRule"/>
</dbReference>
<keyword evidence="10 18" id="KW-0133">Cell shape</keyword>
<name>A0A6J4T6X5_9ACTN</name>
<feature type="binding site" evidence="18">
    <location>
        <position position="73"/>
    </location>
    <ligand>
        <name>UDP-N-acetyl-alpha-D-glucosamine</name>
        <dbReference type="ChEBI" id="CHEBI:57705"/>
    </ligand>
</feature>
<keyword evidence="6 18" id="KW-0548">Nucleotidyltransferase</keyword>
<keyword evidence="9 18" id="KW-0460">Magnesium</keyword>
<evidence type="ECO:0000256" key="4">
    <source>
        <dbReference type="ARBA" id="ARBA00022490"/>
    </source>
</evidence>
<dbReference type="GO" id="GO:0008360">
    <property type="term" value="P:regulation of cell shape"/>
    <property type="evidence" value="ECO:0007669"/>
    <property type="project" value="UniProtKB-KW"/>
</dbReference>
<dbReference type="UniPathway" id="UPA00113">
    <property type="reaction ID" value="UER00532"/>
</dbReference>
<evidence type="ECO:0000256" key="3">
    <source>
        <dbReference type="ARBA" id="ARBA00007947"/>
    </source>
</evidence>
<feature type="binding site" evidence="18">
    <location>
        <begin position="104"/>
        <end position="106"/>
    </location>
    <ligand>
        <name>UDP-N-acetyl-alpha-D-glucosamine</name>
        <dbReference type="ChEBI" id="CHEBI:57705"/>
    </ligand>
</feature>
<dbReference type="GO" id="GO:0071555">
    <property type="term" value="P:cell wall organization"/>
    <property type="evidence" value="ECO:0007669"/>
    <property type="project" value="UniProtKB-KW"/>
</dbReference>
<evidence type="ECO:0000256" key="17">
    <source>
        <dbReference type="ARBA" id="ARBA00049628"/>
    </source>
</evidence>
<dbReference type="Gene3D" id="3.90.550.10">
    <property type="entry name" value="Spore Coat Polysaccharide Biosynthesis Protein SpsA, Chain A"/>
    <property type="match status" value="1"/>
</dbReference>
<dbReference type="GO" id="GO:0009245">
    <property type="term" value="P:lipid A biosynthetic process"/>
    <property type="evidence" value="ECO:0007669"/>
    <property type="project" value="UniProtKB-UniRule"/>
</dbReference>
<dbReference type="InterPro" id="IPR050065">
    <property type="entry name" value="GlmU-like"/>
</dbReference>
<evidence type="ECO:0000256" key="11">
    <source>
        <dbReference type="ARBA" id="ARBA00022984"/>
    </source>
</evidence>
<dbReference type="GO" id="GO:0005737">
    <property type="term" value="C:cytoplasm"/>
    <property type="evidence" value="ECO:0007669"/>
    <property type="project" value="UniProtKB-SubCell"/>
</dbReference>
<dbReference type="InterPro" id="IPR029044">
    <property type="entry name" value="Nucleotide-diphossugar_trans"/>
</dbReference>
<accession>A0A6J4T6X5</accession>
<proteinExistence type="inferred from homology"/>
<keyword evidence="4 18" id="KW-0963">Cytoplasm</keyword>
<feature type="binding site" evidence="18">
    <location>
        <position position="381"/>
    </location>
    <ligand>
        <name>UDP-N-acetyl-alpha-D-glucosamine</name>
        <dbReference type="ChEBI" id="CHEBI:57705"/>
    </ligand>
</feature>
<feature type="binding site" evidence="18">
    <location>
        <position position="158"/>
    </location>
    <ligand>
        <name>UDP-N-acetyl-alpha-D-glucosamine</name>
        <dbReference type="ChEBI" id="CHEBI:57705"/>
    </ligand>
</feature>
<comment type="pathway">
    <text evidence="18">Nucleotide-sugar biosynthesis; UDP-N-acetyl-alpha-D-glucosamine biosynthesis; N-acetyl-alpha-D-glucosamine 1-phosphate from alpha-D-glucosamine 6-phosphate (route II): step 2/2.</text>
</comment>
<comment type="function">
    <text evidence="17 18">Catalyzes the last two sequential reactions in the de novo biosynthetic pathway for UDP-N-acetylglucosamine (UDP-GlcNAc). The C-terminal domain catalyzes the transfer of acetyl group from acetyl coenzyme A to glucosamine-1-phosphate (GlcN-1-P) to produce N-acetylglucosamine-1-phosphate (GlcNAc-1-P), which is converted into UDP-GlcNAc by the transfer of uridine 5-monophosphate (from uridine 5-triphosphate), a reaction catalyzed by the N-terminal domain.</text>
</comment>
<evidence type="ECO:0000256" key="16">
    <source>
        <dbReference type="ARBA" id="ARBA00048493"/>
    </source>
</evidence>
<evidence type="ECO:0000256" key="13">
    <source>
        <dbReference type="ARBA" id="ARBA00023315"/>
    </source>
</evidence>
<feature type="binding site" evidence="18">
    <location>
        <position position="427"/>
    </location>
    <ligand>
        <name>acetyl-CoA</name>
        <dbReference type="ChEBI" id="CHEBI:57288"/>
    </ligand>
</feature>
<keyword evidence="13 18" id="KW-0012">Acyltransferase</keyword>
<comment type="similarity">
    <text evidence="2 18">In the C-terminal section; belongs to the transferase hexapeptide repeat family.</text>
</comment>
<feature type="binding site" evidence="18">
    <location>
        <position position="24"/>
    </location>
    <ligand>
        <name>UDP-N-acetyl-alpha-D-glucosamine</name>
        <dbReference type="ChEBI" id="CHEBI:57705"/>
    </ligand>
</feature>
<evidence type="ECO:0000256" key="1">
    <source>
        <dbReference type="ARBA" id="ARBA00004496"/>
    </source>
</evidence>
<dbReference type="AlphaFoldDB" id="A0A6J4T6X5"/>
<keyword evidence="14 18" id="KW-0961">Cell wall biogenesis/degradation</keyword>
<feature type="binding site" evidence="18">
    <location>
        <position position="384"/>
    </location>
    <ligand>
        <name>acetyl-CoA</name>
        <dbReference type="ChEBI" id="CHEBI:57288"/>
    </ligand>
</feature>
<dbReference type="Pfam" id="PF12804">
    <property type="entry name" value="NTP_transf_3"/>
    <property type="match status" value="1"/>
</dbReference>
<evidence type="ECO:0000256" key="7">
    <source>
        <dbReference type="ARBA" id="ARBA00022723"/>
    </source>
</evidence>
<feature type="binding site" evidence="18">
    <location>
        <position position="176"/>
    </location>
    <ligand>
        <name>UDP-N-acetyl-alpha-D-glucosamine</name>
        <dbReference type="ChEBI" id="CHEBI:57705"/>
    </ligand>
</feature>
<evidence type="ECO:0000256" key="18">
    <source>
        <dbReference type="HAMAP-Rule" id="MF_01631"/>
    </source>
</evidence>
<feature type="binding site" evidence="18">
    <location>
        <begin position="390"/>
        <end position="391"/>
    </location>
    <ligand>
        <name>acetyl-CoA</name>
        <dbReference type="ChEBI" id="CHEBI:57288"/>
    </ligand>
</feature>
<comment type="pathway">
    <text evidence="18">Bacterial outer membrane biogenesis; LPS lipid A biosynthesis.</text>
</comment>
<evidence type="ECO:0000256" key="2">
    <source>
        <dbReference type="ARBA" id="ARBA00007707"/>
    </source>
</evidence>
<feature type="binding site" evidence="18">
    <location>
        <position position="106"/>
    </location>
    <ligand>
        <name>Mg(2+)</name>
        <dbReference type="ChEBI" id="CHEBI:18420"/>
    </ligand>
</feature>
<dbReference type="GO" id="GO:0006048">
    <property type="term" value="P:UDP-N-acetylglucosamine biosynthetic process"/>
    <property type="evidence" value="ECO:0007669"/>
    <property type="project" value="UniProtKB-UniPathway"/>
</dbReference>
<comment type="catalytic activity">
    <reaction evidence="16 18">
        <text>N-acetyl-alpha-D-glucosamine 1-phosphate + UTP + H(+) = UDP-N-acetyl-alpha-D-glucosamine + diphosphate</text>
        <dbReference type="Rhea" id="RHEA:13509"/>
        <dbReference type="ChEBI" id="CHEBI:15378"/>
        <dbReference type="ChEBI" id="CHEBI:33019"/>
        <dbReference type="ChEBI" id="CHEBI:46398"/>
        <dbReference type="ChEBI" id="CHEBI:57705"/>
        <dbReference type="ChEBI" id="CHEBI:57776"/>
        <dbReference type="EC" id="2.7.7.23"/>
    </reaction>
</comment>
<dbReference type="Gene3D" id="2.160.10.10">
    <property type="entry name" value="Hexapeptide repeat proteins"/>
    <property type="match status" value="1"/>
</dbReference>
<evidence type="ECO:0000256" key="5">
    <source>
        <dbReference type="ARBA" id="ARBA00022679"/>
    </source>
</evidence>
<feature type="binding site" evidence="18">
    <location>
        <position position="444"/>
    </location>
    <ligand>
        <name>acetyl-CoA</name>
        <dbReference type="ChEBI" id="CHEBI:57288"/>
    </ligand>
</feature>
<dbReference type="CDD" id="cd02540">
    <property type="entry name" value="GT2_GlmU_N_bac"/>
    <property type="match status" value="1"/>
</dbReference>
<dbReference type="InterPro" id="IPR005882">
    <property type="entry name" value="Bifunctional_GlmU"/>
</dbReference>
<evidence type="ECO:0000256" key="6">
    <source>
        <dbReference type="ARBA" id="ARBA00022695"/>
    </source>
</evidence>
<dbReference type="InterPro" id="IPR025877">
    <property type="entry name" value="MobA-like_NTP_Trfase"/>
</dbReference>
<feature type="binding site" evidence="18">
    <location>
        <position position="232"/>
    </location>
    <ligand>
        <name>UDP-N-acetyl-alpha-D-glucosamine</name>
        <dbReference type="ChEBI" id="CHEBI:57705"/>
    </ligand>
</feature>